<sequence>MSLGLPGLHHLPDKLHQAAQHNYQGIELFFSDLEHLATTSFSGDLVAAAHSVHRLCHSLNLSIICLQPFLFYEGLLDRTEHSRLLSQKLPQWFQLAHILHTDLIQIPSNFLPVDPGTGHPRTTGDRSLIVSDLQRIADLGLQQSPPIRFVYEALAWANHIDTWEECYAVVLAVDRPNFGICLDSFNLAARVYADPTTVSGKTPDADAALSASLARLRKTVDPKRVFYVQIVDGERLQAPLTEDHPFHVPCQPARMSWSRNARLFAFEEDRGGYLPVVEVARSFFDIGFDGWVSLELFSRTLADPDKDTPRVHARRGYESWRKLVAALDLNTSEKLVSVPELESKSALSVQHRL</sequence>
<feature type="domain" description="Xylose isomerase-like TIM barrel" evidence="1">
    <location>
        <begin position="16"/>
        <end position="308"/>
    </location>
</feature>
<evidence type="ECO:0000313" key="3">
    <source>
        <dbReference type="EMBL" id="THC98772.1"/>
    </source>
</evidence>
<dbReference type="Pfam" id="PF01261">
    <property type="entry name" value="AP_endonuc_2"/>
    <property type="match status" value="1"/>
</dbReference>
<accession>A0A4S3JSL6</accession>
<comment type="caution">
    <text evidence="3">The sequence shown here is derived from an EMBL/GenBank/DDBJ whole genome shotgun (WGS) entry which is preliminary data.</text>
</comment>
<dbReference type="Gene3D" id="3.20.20.150">
    <property type="entry name" value="Divalent-metal-dependent TIM barrel enzymes"/>
    <property type="match status" value="1"/>
</dbReference>
<dbReference type="AlphaFoldDB" id="A0A4S3JSL6"/>
<dbReference type="OrthoDB" id="5360893at2759"/>
<dbReference type="Proteomes" id="UP000308092">
    <property type="component" value="Unassembled WGS sequence"/>
</dbReference>
<dbReference type="PANTHER" id="PTHR12110:SF21">
    <property type="entry name" value="XYLOSE ISOMERASE-LIKE TIM BARREL DOMAIN-CONTAINING PROTEIN"/>
    <property type="match status" value="1"/>
</dbReference>
<dbReference type="RefSeq" id="XP_033431342.1">
    <property type="nucleotide sequence ID" value="XM_033565585.1"/>
</dbReference>
<evidence type="ECO:0000313" key="2">
    <source>
        <dbReference type="EMBL" id="KAA8651981.1"/>
    </source>
</evidence>
<name>A0A4S3JSL6_9EURO</name>
<protein>
    <recommendedName>
        <fullName evidence="1">Xylose isomerase-like TIM barrel domain-containing protein</fullName>
    </recommendedName>
</protein>
<gene>
    <name evidence="2" type="ORF">ATNIH1004_000881</name>
    <name evidence="3" type="ORF">EYZ11_001751</name>
</gene>
<dbReference type="InterPro" id="IPR036237">
    <property type="entry name" value="Xyl_isomerase-like_sf"/>
</dbReference>
<evidence type="ECO:0000259" key="1">
    <source>
        <dbReference type="Pfam" id="PF01261"/>
    </source>
</evidence>
<dbReference type="PANTHER" id="PTHR12110">
    <property type="entry name" value="HYDROXYPYRUVATE ISOMERASE"/>
    <property type="match status" value="1"/>
</dbReference>
<evidence type="ECO:0000313" key="5">
    <source>
        <dbReference type="Proteomes" id="UP000324241"/>
    </source>
</evidence>
<proteinExistence type="predicted"/>
<evidence type="ECO:0000313" key="4">
    <source>
        <dbReference type="Proteomes" id="UP000308092"/>
    </source>
</evidence>
<dbReference type="Proteomes" id="UP000324241">
    <property type="component" value="Unassembled WGS sequence"/>
</dbReference>
<reference evidence="2 5" key="2">
    <citation type="submission" date="2019-08" db="EMBL/GenBank/DDBJ databases">
        <title>The genome sequence of a newly discovered highly antifungal drug resistant Aspergillus species, Aspergillus tanneri NIH 1004.</title>
        <authorList>
            <person name="Mounaud S."/>
            <person name="Singh I."/>
            <person name="Joardar V."/>
            <person name="Pakala S."/>
            <person name="Pakala S."/>
            <person name="Venepally P."/>
            <person name="Chung J.K."/>
            <person name="Losada L."/>
            <person name="Nierman W.C."/>
        </authorList>
    </citation>
    <scope>NUCLEOTIDE SEQUENCE [LARGE SCALE GENOMIC DNA]</scope>
    <source>
        <strain evidence="2 5">NIH1004</strain>
    </source>
</reference>
<keyword evidence="4" id="KW-1185">Reference proteome</keyword>
<reference evidence="3 4" key="1">
    <citation type="submission" date="2019-03" db="EMBL/GenBank/DDBJ databases">
        <title>The genome sequence of a newly discovered highly antifungal drug resistant Aspergillus species, Aspergillus tanneri NIH 1004.</title>
        <authorList>
            <person name="Mounaud S."/>
            <person name="Singh I."/>
            <person name="Joardar V."/>
            <person name="Pakala S."/>
            <person name="Pakala S."/>
            <person name="Venepally P."/>
            <person name="Hoover J."/>
            <person name="Nierman W."/>
            <person name="Chung J."/>
            <person name="Losada L."/>
        </authorList>
    </citation>
    <scope>NUCLEOTIDE SEQUENCE [LARGE SCALE GENOMIC DNA]</scope>
    <source>
        <strain evidence="3 4">NIH1004</strain>
    </source>
</reference>
<dbReference type="VEuPathDB" id="FungiDB:EYZ11_001751"/>
<dbReference type="InterPro" id="IPR013022">
    <property type="entry name" value="Xyl_isomerase-like_TIM-brl"/>
</dbReference>
<dbReference type="GeneID" id="54323583"/>
<dbReference type="STRING" id="1220188.A0A4S3JSL6"/>
<dbReference type="InterPro" id="IPR050312">
    <property type="entry name" value="IolE/XylAMocC-like"/>
</dbReference>
<dbReference type="EMBL" id="SOSA01000035">
    <property type="protein sequence ID" value="THC98772.1"/>
    <property type="molecule type" value="Genomic_DNA"/>
</dbReference>
<dbReference type="EMBL" id="QUQM01000002">
    <property type="protein sequence ID" value="KAA8651981.1"/>
    <property type="molecule type" value="Genomic_DNA"/>
</dbReference>
<dbReference type="SUPFAM" id="SSF51658">
    <property type="entry name" value="Xylose isomerase-like"/>
    <property type="match status" value="1"/>
</dbReference>
<organism evidence="3 4">
    <name type="scientific">Aspergillus tanneri</name>
    <dbReference type="NCBI Taxonomy" id="1220188"/>
    <lineage>
        <taxon>Eukaryota</taxon>
        <taxon>Fungi</taxon>
        <taxon>Dikarya</taxon>
        <taxon>Ascomycota</taxon>
        <taxon>Pezizomycotina</taxon>
        <taxon>Eurotiomycetes</taxon>
        <taxon>Eurotiomycetidae</taxon>
        <taxon>Eurotiales</taxon>
        <taxon>Aspergillaceae</taxon>
        <taxon>Aspergillus</taxon>
        <taxon>Aspergillus subgen. Circumdati</taxon>
    </lineage>
</organism>